<comment type="caution">
    <text evidence="2">The sequence shown here is derived from an EMBL/GenBank/DDBJ whole genome shotgun (WGS) entry which is preliminary data.</text>
</comment>
<accession>A0A941D7I5</accession>
<keyword evidence="3" id="KW-1185">Reference proteome</keyword>
<gene>
    <name evidence="2" type="ORF">KC207_09560</name>
</gene>
<evidence type="ECO:0000313" key="3">
    <source>
        <dbReference type="Proteomes" id="UP000677016"/>
    </source>
</evidence>
<dbReference type="Gene3D" id="3.40.50.1820">
    <property type="entry name" value="alpha/beta hydrolase"/>
    <property type="match status" value="1"/>
</dbReference>
<dbReference type="PANTHER" id="PTHR37017">
    <property type="entry name" value="AB HYDROLASE-1 DOMAIN-CONTAINING PROTEIN-RELATED"/>
    <property type="match status" value="1"/>
</dbReference>
<dbReference type="Proteomes" id="UP000677016">
    <property type="component" value="Unassembled WGS sequence"/>
</dbReference>
<dbReference type="InterPro" id="IPR052897">
    <property type="entry name" value="Sec-Metab_Biosynth_Hydrolase"/>
</dbReference>
<dbReference type="PANTHER" id="PTHR37017:SF11">
    <property type="entry name" value="ESTERASE_LIPASE_THIOESTERASE DOMAIN-CONTAINING PROTEIN"/>
    <property type="match status" value="1"/>
</dbReference>
<proteinExistence type="predicted"/>
<protein>
    <submittedName>
        <fullName evidence="2">Alpha/beta hydrolase</fullName>
    </submittedName>
</protein>
<dbReference type="Pfam" id="PF12697">
    <property type="entry name" value="Abhydrolase_6"/>
    <property type="match status" value="1"/>
</dbReference>
<dbReference type="SUPFAM" id="SSF53474">
    <property type="entry name" value="alpha/beta-Hydrolases"/>
    <property type="match status" value="1"/>
</dbReference>
<dbReference type="GO" id="GO:0016787">
    <property type="term" value="F:hydrolase activity"/>
    <property type="evidence" value="ECO:0007669"/>
    <property type="project" value="UniProtKB-KW"/>
</dbReference>
<reference evidence="2" key="1">
    <citation type="submission" date="2021-04" db="EMBL/GenBank/DDBJ databases">
        <title>Phycicoccus avicenniae sp. nov., a novel endophytic actinomycetes isolated from branch of Avicennia mariana.</title>
        <authorList>
            <person name="Tuo L."/>
        </authorList>
    </citation>
    <scope>NUCLEOTIDE SEQUENCE</scope>
    <source>
        <strain evidence="2">BSK3Z-2</strain>
    </source>
</reference>
<dbReference type="EMBL" id="JAGSNF010000012">
    <property type="protein sequence ID" value="MBR7743534.1"/>
    <property type="molecule type" value="Genomic_DNA"/>
</dbReference>
<organism evidence="2 3">
    <name type="scientific">Phycicoccus avicenniae</name>
    <dbReference type="NCBI Taxonomy" id="2828860"/>
    <lineage>
        <taxon>Bacteria</taxon>
        <taxon>Bacillati</taxon>
        <taxon>Actinomycetota</taxon>
        <taxon>Actinomycetes</taxon>
        <taxon>Micrococcales</taxon>
        <taxon>Intrasporangiaceae</taxon>
        <taxon>Phycicoccus</taxon>
    </lineage>
</organism>
<dbReference type="InterPro" id="IPR000073">
    <property type="entry name" value="AB_hydrolase_1"/>
</dbReference>
<dbReference type="RefSeq" id="WP_211602789.1">
    <property type="nucleotide sequence ID" value="NZ_JAGSNF010000012.1"/>
</dbReference>
<feature type="domain" description="AB hydrolase-1" evidence="1">
    <location>
        <begin position="15"/>
        <end position="242"/>
    </location>
</feature>
<sequence length="254" mass="26436">MDTTATTPPAPAAPLVLVPGHWLGAWAWDEVVEDLRSRGLTAHPVTLPGADPADPDRARRTPADQAEALLTAVERAAADAGPVVLVAHSGANHPATVVLDRRPDLVARVVWVDSGPVADGAVFAPDLAGDGDGDGLPLPPLDVLGEQASLDGLDDAVLTRFRERAVAVPDAVLRDPVRLTDPARRDVPATFVCCSLPAEQVRALADAGHPIMAEVATLADVTWVDLPTGHWPMWSRPADLAATLADAAGNATHT</sequence>
<evidence type="ECO:0000259" key="1">
    <source>
        <dbReference type="Pfam" id="PF12697"/>
    </source>
</evidence>
<keyword evidence="2" id="KW-0378">Hydrolase</keyword>
<evidence type="ECO:0000313" key="2">
    <source>
        <dbReference type="EMBL" id="MBR7743534.1"/>
    </source>
</evidence>
<name>A0A941D7I5_9MICO</name>
<dbReference type="AlphaFoldDB" id="A0A941D7I5"/>
<dbReference type="InterPro" id="IPR029058">
    <property type="entry name" value="AB_hydrolase_fold"/>
</dbReference>